<comment type="caution">
    <text evidence="7">The sequence shown here is derived from an EMBL/GenBank/DDBJ whole genome shotgun (WGS) entry which is preliminary data.</text>
</comment>
<dbReference type="Proteomes" id="UP001499951">
    <property type="component" value="Unassembled WGS sequence"/>
</dbReference>
<protein>
    <submittedName>
        <fullName evidence="7">DMT family transporter</fullName>
    </submittedName>
</protein>
<evidence type="ECO:0000256" key="4">
    <source>
        <dbReference type="ARBA" id="ARBA00023136"/>
    </source>
</evidence>
<accession>A0ABP3PJG3</accession>
<feature type="transmembrane region" description="Helical" evidence="5">
    <location>
        <begin position="277"/>
        <end position="295"/>
    </location>
</feature>
<evidence type="ECO:0000313" key="8">
    <source>
        <dbReference type="Proteomes" id="UP001499951"/>
    </source>
</evidence>
<comment type="subcellular location">
    <subcellularLocation>
        <location evidence="1">Membrane</location>
        <topology evidence="1">Multi-pass membrane protein</topology>
    </subcellularLocation>
</comment>
<evidence type="ECO:0000256" key="1">
    <source>
        <dbReference type="ARBA" id="ARBA00004141"/>
    </source>
</evidence>
<feature type="transmembrane region" description="Helical" evidence="5">
    <location>
        <begin position="129"/>
        <end position="146"/>
    </location>
</feature>
<sequence>MTAATMGRREWALFLVLSFFWGASFFFYKVLVTALGPFTIVLGRMGIAAVIMNLFLAVRGEKLPALREWGPYFLLALLSNVIPFSLFAYGEQTISSGLASIINAMTPIFTVIVAHFWTYNEKFSWNKAAGVACGLAGVTILMGPSALGGNSIVGELACLGSTVSYGFGGVYGKRFSHRSLFVVVTAQLTAATILVAPLAFLFEHPWTLPMPDWHVWSALIGIAVVSTVLAYLIFFHILNKAGATNISLVTFLIPVSGLFLGTVFLGETVAPTDLAGMAVIALGLAAIDGRPFLWLRRMAA</sequence>
<feature type="transmembrane region" description="Helical" evidence="5">
    <location>
        <begin position="12"/>
        <end position="32"/>
    </location>
</feature>
<feature type="transmembrane region" description="Helical" evidence="5">
    <location>
        <begin position="96"/>
        <end position="117"/>
    </location>
</feature>
<evidence type="ECO:0000259" key="6">
    <source>
        <dbReference type="Pfam" id="PF00892"/>
    </source>
</evidence>
<keyword evidence="3 5" id="KW-1133">Transmembrane helix</keyword>
<dbReference type="Pfam" id="PF00892">
    <property type="entry name" value="EamA"/>
    <property type="match status" value="2"/>
</dbReference>
<keyword evidence="2 5" id="KW-0812">Transmembrane</keyword>
<dbReference type="PANTHER" id="PTHR32322">
    <property type="entry name" value="INNER MEMBRANE TRANSPORTER"/>
    <property type="match status" value="1"/>
</dbReference>
<keyword evidence="4 5" id="KW-0472">Membrane</keyword>
<feature type="transmembrane region" description="Helical" evidence="5">
    <location>
        <begin position="246"/>
        <end position="265"/>
    </location>
</feature>
<dbReference type="Gene3D" id="1.10.3730.20">
    <property type="match status" value="1"/>
</dbReference>
<organism evidence="7 8">
    <name type="scientific">Rhizomicrobium electricum</name>
    <dbReference type="NCBI Taxonomy" id="480070"/>
    <lineage>
        <taxon>Bacteria</taxon>
        <taxon>Pseudomonadati</taxon>
        <taxon>Pseudomonadota</taxon>
        <taxon>Alphaproteobacteria</taxon>
        <taxon>Micropepsales</taxon>
        <taxon>Micropepsaceae</taxon>
        <taxon>Rhizomicrobium</taxon>
    </lineage>
</organism>
<reference evidence="8" key="1">
    <citation type="journal article" date="2019" name="Int. J. Syst. Evol. Microbiol.">
        <title>The Global Catalogue of Microorganisms (GCM) 10K type strain sequencing project: providing services to taxonomists for standard genome sequencing and annotation.</title>
        <authorList>
            <consortium name="The Broad Institute Genomics Platform"/>
            <consortium name="The Broad Institute Genome Sequencing Center for Infectious Disease"/>
            <person name="Wu L."/>
            <person name="Ma J."/>
        </authorList>
    </citation>
    <scope>NUCLEOTIDE SEQUENCE [LARGE SCALE GENOMIC DNA]</scope>
    <source>
        <strain evidence="8">JCM 15089</strain>
    </source>
</reference>
<keyword evidence="8" id="KW-1185">Reference proteome</keyword>
<dbReference type="InterPro" id="IPR037185">
    <property type="entry name" value="EmrE-like"/>
</dbReference>
<feature type="transmembrane region" description="Helical" evidence="5">
    <location>
        <begin position="70"/>
        <end position="90"/>
    </location>
</feature>
<dbReference type="SUPFAM" id="SSF103481">
    <property type="entry name" value="Multidrug resistance efflux transporter EmrE"/>
    <property type="match status" value="2"/>
</dbReference>
<dbReference type="EMBL" id="BAAADD010000003">
    <property type="protein sequence ID" value="GAA0565940.1"/>
    <property type="molecule type" value="Genomic_DNA"/>
</dbReference>
<name>A0ABP3PJG3_9PROT</name>
<dbReference type="InterPro" id="IPR000620">
    <property type="entry name" value="EamA_dom"/>
</dbReference>
<evidence type="ECO:0000256" key="2">
    <source>
        <dbReference type="ARBA" id="ARBA00022692"/>
    </source>
</evidence>
<feature type="transmembrane region" description="Helical" evidence="5">
    <location>
        <begin position="179"/>
        <end position="201"/>
    </location>
</feature>
<gene>
    <name evidence="7" type="ORF">GCM10008942_12910</name>
</gene>
<dbReference type="PANTHER" id="PTHR32322:SF9">
    <property type="entry name" value="AMINO-ACID METABOLITE EFFLUX PUMP-RELATED"/>
    <property type="match status" value="1"/>
</dbReference>
<proteinExistence type="predicted"/>
<feature type="transmembrane region" description="Helical" evidence="5">
    <location>
        <begin position="213"/>
        <end position="234"/>
    </location>
</feature>
<evidence type="ECO:0000256" key="3">
    <source>
        <dbReference type="ARBA" id="ARBA00022989"/>
    </source>
</evidence>
<evidence type="ECO:0000313" key="7">
    <source>
        <dbReference type="EMBL" id="GAA0565940.1"/>
    </source>
</evidence>
<feature type="domain" description="EamA" evidence="6">
    <location>
        <begin position="13"/>
        <end position="142"/>
    </location>
</feature>
<feature type="transmembrane region" description="Helical" evidence="5">
    <location>
        <begin position="38"/>
        <end position="58"/>
    </location>
</feature>
<evidence type="ECO:0000256" key="5">
    <source>
        <dbReference type="SAM" id="Phobius"/>
    </source>
</evidence>
<feature type="transmembrane region" description="Helical" evidence="5">
    <location>
        <begin position="152"/>
        <end position="172"/>
    </location>
</feature>
<dbReference type="RefSeq" id="WP_208393781.1">
    <property type="nucleotide sequence ID" value="NZ_BAAADD010000003.1"/>
</dbReference>
<feature type="domain" description="EamA" evidence="6">
    <location>
        <begin position="154"/>
        <end position="286"/>
    </location>
</feature>
<dbReference type="InterPro" id="IPR050638">
    <property type="entry name" value="AA-Vitamin_Transporters"/>
</dbReference>